<evidence type="ECO:0000256" key="2">
    <source>
        <dbReference type="SAM" id="Phobius"/>
    </source>
</evidence>
<sequence length="311" mass="32717">MLQNKASSASGQRHAASTASGQLVPVRNSSRVCQQHARRQQTAACSALPGAGMPAVSSAQVMQDLAALDIAVSPAMVILPGVAILAGAAALKFYLYSQLEYITAAMLTKYVPQAGKGATVIQLGGGTRELYYYPKNTMTVINVGENVNKVLMEQAGVTAAVPTIVKQQPITDLSFQPDASVDAVVALGVISQLSAQQRQQCLEEAARVLKPGMPLVFVEPVQEGGSPLRSLVGVSAGKQALPSAELEALQESRAFSYSQFDVALQGQDPHAVGVAVKSQNYQPSRQRGDREDAAAKKSRSKPPKTAKGFSQ</sequence>
<feature type="compositionally biased region" description="Basic and acidic residues" evidence="1">
    <location>
        <begin position="286"/>
        <end position="295"/>
    </location>
</feature>
<keyword evidence="2" id="KW-0472">Membrane</keyword>
<feature type="transmembrane region" description="Helical" evidence="2">
    <location>
        <begin position="70"/>
        <end position="91"/>
    </location>
</feature>
<keyword evidence="2" id="KW-1133">Transmembrane helix</keyword>
<evidence type="ECO:0000259" key="3">
    <source>
        <dbReference type="Pfam" id="PF08241"/>
    </source>
</evidence>
<dbReference type="InterPro" id="IPR013216">
    <property type="entry name" value="Methyltransf_11"/>
</dbReference>
<evidence type="ECO:0000256" key="1">
    <source>
        <dbReference type="SAM" id="MobiDB-lite"/>
    </source>
</evidence>
<gene>
    <name evidence="4" type="ORF">OEZ85_008812</name>
</gene>
<keyword evidence="2" id="KW-0812">Transmembrane</keyword>
<dbReference type="SUPFAM" id="SSF53335">
    <property type="entry name" value="S-adenosyl-L-methionine-dependent methyltransferases"/>
    <property type="match status" value="1"/>
</dbReference>
<dbReference type="EMBL" id="CP126208">
    <property type="protein sequence ID" value="WIA09407.1"/>
    <property type="molecule type" value="Genomic_DNA"/>
</dbReference>
<organism evidence="4 5">
    <name type="scientific">Tetradesmus obliquus</name>
    <name type="common">Green alga</name>
    <name type="synonym">Acutodesmus obliquus</name>
    <dbReference type="NCBI Taxonomy" id="3088"/>
    <lineage>
        <taxon>Eukaryota</taxon>
        <taxon>Viridiplantae</taxon>
        <taxon>Chlorophyta</taxon>
        <taxon>core chlorophytes</taxon>
        <taxon>Chlorophyceae</taxon>
        <taxon>CS clade</taxon>
        <taxon>Sphaeropleales</taxon>
        <taxon>Scenedesmaceae</taxon>
        <taxon>Tetradesmus</taxon>
    </lineage>
</organism>
<dbReference type="Gene3D" id="3.40.50.150">
    <property type="entry name" value="Vaccinia Virus protein VP39"/>
    <property type="match status" value="1"/>
</dbReference>
<name>A0ABY8TLV7_TETOB</name>
<keyword evidence="5" id="KW-1185">Reference proteome</keyword>
<dbReference type="CDD" id="cd02440">
    <property type="entry name" value="AdoMet_MTases"/>
    <property type="match status" value="1"/>
</dbReference>
<accession>A0ABY8TLV7</accession>
<evidence type="ECO:0000313" key="5">
    <source>
        <dbReference type="Proteomes" id="UP001244341"/>
    </source>
</evidence>
<feature type="region of interest" description="Disordered" evidence="1">
    <location>
        <begin position="278"/>
        <end position="311"/>
    </location>
</feature>
<evidence type="ECO:0000313" key="4">
    <source>
        <dbReference type="EMBL" id="WIA09407.1"/>
    </source>
</evidence>
<proteinExistence type="predicted"/>
<reference evidence="4 5" key="1">
    <citation type="submission" date="2023-05" db="EMBL/GenBank/DDBJ databases">
        <title>A 100% complete, gapless, phased diploid assembly of the Scenedesmus obliquus UTEX 3031 genome.</title>
        <authorList>
            <person name="Biondi T.C."/>
            <person name="Hanschen E.R."/>
            <person name="Kwon T."/>
            <person name="Eng W."/>
            <person name="Kruse C.P.S."/>
            <person name="Koehler S.I."/>
            <person name="Kunde Y."/>
            <person name="Gleasner C.D."/>
            <person name="You Mak K.T."/>
            <person name="Polle J."/>
            <person name="Hovde B.T."/>
            <person name="Starkenburg S.R."/>
        </authorList>
    </citation>
    <scope>NUCLEOTIDE SEQUENCE [LARGE SCALE GENOMIC DNA]</scope>
    <source>
        <strain evidence="4 5">DOE0152z</strain>
    </source>
</reference>
<dbReference type="Pfam" id="PF08241">
    <property type="entry name" value="Methyltransf_11"/>
    <property type="match status" value="1"/>
</dbReference>
<dbReference type="Proteomes" id="UP001244341">
    <property type="component" value="Chromosome 1b"/>
</dbReference>
<dbReference type="InterPro" id="IPR029063">
    <property type="entry name" value="SAM-dependent_MTases_sf"/>
</dbReference>
<feature type="region of interest" description="Disordered" evidence="1">
    <location>
        <begin position="1"/>
        <end position="23"/>
    </location>
</feature>
<feature type="domain" description="Methyltransferase type 11" evidence="3">
    <location>
        <begin position="137"/>
        <end position="213"/>
    </location>
</feature>
<protein>
    <recommendedName>
        <fullName evidence="3">Methyltransferase type 11 domain-containing protein</fullName>
    </recommendedName>
</protein>